<dbReference type="GeneID" id="85375537"/>
<name>A0ABQ9SPF7_9PEZI</name>
<sequence length="242" mass="26743">MQSNDYNASIDIADKYASLPRSSSVLELITNFEQGEFMKKNLNPKYLSNNLSKALLEDHHAEGAAEGICAAAVMHWLDTGTVPSPTEAMAAKLAQVQGSFDTDNERDYLKWCSNLSDPSQTLTRVKDSKGIDLDDTQKFINYLLDSWGKINTKLKLFLILSFKQGGKPCAHAVGWNLGTRSFFDPNYGVWKVNAPKPKNSILKIITFSNDSDPATVIACSIIGLDEIRKKYGDPVSVQAITF</sequence>
<dbReference type="Gene3D" id="3.90.70.20">
    <property type="match status" value="1"/>
</dbReference>
<organism evidence="1 2">
    <name type="scientific">Colletotrichum paranaense</name>
    <dbReference type="NCBI Taxonomy" id="1914294"/>
    <lineage>
        <taxon>Eukaryota</taxon>
        <taxon>Fungi</taxon>
        <taxon>Dikarya</taxon>
        <taxon>Ascomycota</taxon>
        <taxon>Pezizomycotina</taxon>
        <taxon>Sordariomycetes</taxon>
        <taxon>Hypocreomycetidae</taxon>
        <taxon>Glomerellales</taxon>
        <taxon>Glomerellaceae</taxon>
        <taxon>Colletotrichum</taxon>
        <taxon>Colletotrichum acutatum species complex</taxon>
    </lineage>
</organism>
<dbReference type="RefSeq" id="XP_060350512.1">
    <property type="nucleotide sequence ID" value="XM_060491638.1"/>
</dbReference>
<gene>
    <name evidence="1" type="ORF">CPAR01_07369</name>
</gene>
<dbReference type="Proteomes" id="UP001241169">
    <property type="component" value="Unassembled WGS sequence"/>
</dbReference>
<evidence type="ECO:0000313" key="2">
    <source>
        <dbReference type="Proteomes" id="UP001241169"/>
    </source>
</evidence>
<reference evidence="1 2" key="1">
    <citation type="submission" date="2016-10" db="EMBL/GenBank/DDBJ databases">
        <title>The genome sequence of Colletotrichum fioriniae PJ7.</title>
        <authorList>
            <person name="Baroncelli R."/>
        </authorList>
    </citation>
    <scope>NUCLEOTIDE SEQUENCE [LARGE SCALE GENOMIC DNA]</scope>
    <source>
        <strain evidence="1 2">IMI 384185</strain>
    </source>
</reference>
<proteinExistence type="predicted"/>
<protein>
    <submittedName>
        <fullName evidence="1">Uncharacterized protein</fullName>
    </submittedName>
</protein>
<comment type="caution">
    <text evidence="1">The sequence shown here is derived from an EMBL/GenBank/DDBJ whole genome shotgun (WGS) entry which is preliminary data.</text>
</comment>
<evidence type="ECO:0000313" key="1">
    <source>
        <dbReference type="EMBL" id="KAK1541380.1"/>
    </source>
</evidence>
<keyword evidence="2" id="KW-1185">Reference proteome</keyword>
<accession>A0ABQ9SPF7</accession>
<dbReference type="EMBL" id="MOPA01000005">
    <property type="protein sequence ID" value="KAK1541380.1"/>
    <property type="molecule type" value="Genomic_DNA"/>
</dbReference>